<protein>
    <submittedName>
        <fullName evidence="2">DUF1127 domain-containing protein</fullName>
    </submittedName>
</protein>
<name>A0ABY6N3G7_9ALTE</name>
<evidence type="ECO:0000313" key="3">
    <source>
        <dbReference type="Proteomes" id="UP001163739"/>
    </source>
</evidence>
<sequence>MTSIVRFGRYHVVLLKSERDSPSLLDRLRALIKKLIEYRQNAYQRRQLAQLPDYLLKDIGVTRADALKEAEKPFWK</sequence>
<proteinExistence type="predicted"/>
<reference evidence="2" key="1">
    <citation type="submission" date="2022-06" db="EMBL/GenBank/DDBJ databases">
        <title>Alkalimarinus sp. nov., isolated from gut of a Alitta virens.</title>
        <authorList>
            <person name="Yang A.I."/>
            <person name="Shin N.-R."/>
        </authorList>
    </citation>
    <scope>NUCLEOTIDE SEQUENCE</scope>
    <source>
        <strain evidence="2">A2M4</strain>
    </source>
</reference>
<organism evidence="2 3">
    <name type="scientific">Alkalimarinus alittae</name>
    <dbReference type="NCBI Taxonomy" id="2961619"/>
    <lineage>
        <taxon>Bacteria</taxon>
        <taxon>Pseudomonadati</taxon>
        <taxon>Pseudomonadota</taxon>
        <taxon>Gammaproteobacteria</taxon>
        <taxon>Alteromonadales</taxon>
        <taxon>Alteromonadaceae</taxon>
        <taxon>Alkalimarinus</taxon>
    </lineage>
</organism>
<feature type="domain" description="YjiS-like" evidence="1">
    <location>
        <begin position="29"/>
        <end position="66"/>
    </location>
</feature>
<accession>A0ABY6N3G7</accession>
<dbReference type="InterPro" id="IPR009506">
    <property type="entry name" value="YjiS-like"/>
</dbReference>
<dbReference type="RefSeq" id="WP_265048064.1">
    <property type="nucleotide sequence ID" value="NZ_CP100390.1"/>
</dbReference>
<dbReference type="Proteomes" id="UP001163739">
    <property type="component" value="Chromosome"/>
</dbReference>
<dbReference type="EMBL" id="CP100390">
    <property type="protein sequence ID" value="UZE96580.1"/>
    <property type="molecule type" value="Genomic_DNA"/>
</dbReference>
<gene>
    <name evidence="2" type="ORF">NKI27_02175</name>
</gene>
<evidence type="ECO:0000259" key="1">
    <source>
        <dbReference type="Pfam" id="PF06568"/>
    </source>
</evidence>
<dbReference type="Pfam" id="PF06568">
    <property type="entry name" value="YjiS-like"/>
    <property type="match status" value="1"/>
</dbReference>
<evidence type="ECO:0000313" key="2">
    <source>
        <dbReference type="EMBL" id="UZE96580.1"/>
    </source>
</evidence>
<keyword evidence="3" id="KW-1185">Reference proteome</keyword>